<proteinExistence type="inferred from homology"/>
<dbReference type="AlphaFoldDB" id="A0A1I6NSP3"/>
<feature type="transmembrane region" description="Helical" evidence="9">
    <location>
        <begin position="404"/>
        <end position="425"/>
    </location>
</feature>
<evidence type="ECO:0000256" key="5">
    <source>
        <dbReference type="ARBA" id="ARBA00022692"/>
    </source>
</evidence>
<evidence type="ECO:0000256" key="1">
    <source>
        <dbReference type="ARBA" id="ARBA00004651"/>
    </source>
</evidence>
<protein>
    <submittedName>
        <fullName evidence="10">Alanine or glycine:cation symporter, AGCS family</fullName>
    </submittedName>
</protein>
<feature type="transmembrane region" description="Helical" evidence="9">
    <location>
        <begin position="216"/>
        <end position="237"/>
    </location>
</feature>
<dbReference type="FunFam" id="1.20.1740.10:FF:000004">
    <property type="entry name" value="Sodium:alanine symporter family protein"/>
    <property type="match status" value="1"/>
</dbReference>
<dbReference type="STRING" id="683125.SAMN05660206_10168"/>
<feature type="transmembrane region" description="Helical" evidence="9">
    <location>
        <begin position="372"/>
        <end position="392"/>
    </location>
</feature>
<comment type="subcellular location">
    <subcellularLocation>
        <location evidence="1 9">Cell membrane</location>
        <topology evidence="1 9">Multi-pass membrane protein</topology>
    </subcellularLocation>
</comment>
<dbReference type="OrthoDB" id="9804874at2"/>
<dbReference type="EMBL" id="FOZZ01000001">
    <property type="protein sequence ID" value="SFS30967.1"/>
    <property type="molecule type" value="Genomic_DNA"/>
</dbReference>
<evidence type="ECO:0000313" key="11">
    <source>
        <dbReference type="Proteomes" id="UP000198785"/>
    </source>
</evidence>
<evidence type="ECO:0000256" key="9">
    <source>
        <dbReference type="RuleBase" id="RU363064"/>
    </source>
</evidence>
<evidence type="ECO:0000256" key="2">
    <source>
        <dbReference type="ARBA" id="ARBA00009261"/>
    </source>
</evidence>
<feature type="transmembrane region" description="Helical" evidence="9">
    <location>
        <begin position="60"/>
        <end position="84"/>
    </location>
</feature>
<feature type="transmembrane region" description="Helical" evidence="9">
    <location>
        <begin position="16"/>
        <end position="39"/>
    </location>
</feature>
<dbReference type="GO" id="GO:0005283">
    <property type="term" value="F:amino acid:sodium symporter activity"/>
    <property type="evidence" value="ECO:0007669"/>
    <property type="project" value="InterPro"/>
</dbReference>
<accession>A0A1I6NSP3</accession>
<dbReference type="RefSeq" id="WP_093363545.1">
    <property type="nucleotide sequence ID" value="NZ_FOZZ01000001.1"/>
</dbReference>
<sequence>MESIIKTISNFVWSDFFIYLCLFTGLYFSIRTGFLQVTYIKEMVQLLFKKRESDKGISSFQAFALAISGRVGTGNIVGVATAIFMGGPGAIFWMWLIAFLGSSSAFVEATLGQLYKQVRGGEFRGGPAYYIEKGLGVKWYAVLFAVITILSTGFLLPGVQSNAISGTMSNAFGIENTTWTLGSFELPISWVGITVIVLLAIIIIGGVKRLGQAAEYIVPLMAGAYILMALVIIGLNFGQIPAVFKLIFTSAFSMDATFGGIVGMAIAWGVKRGVYSNEAGQGTAPHAAAAAEVKHPAQQGLVQAFSVYVDTLFVCTATALMILFTGMYNVGETFDAKGDAVTYVTEHISGVGADGFTQAAVADHFPAFGHKFVAIALFFFAFTTVMAYYYYAETNIAYIFKGKSAKGVIWILRIVFLFAVYFGTVRTANLAWDLGDIGVGLMAYVNLIAILLMSKTALKVWNDYKTKRKAGIKDPDFNPKELGIKNADFWEEK</sequence>
<dbReference type="Proteomes" id="UP000198785">
    <property type="component" value="Unassembled WGS sequence"/>
</dbReference>
<dbReference type="NCBIfam" id="TIGR00835">
    <property type="entry name" value="agcS"/>
    <property type="match status" value="1"/>
</dbReference>
<dbReference type="GO" id="GO:0005886">
    <property type="term" value="C:plasma membrane"/>
    <property type="evidence" value="ECO:0007669"/>
    <property type="project" value="UniProtKB-SubCell"/>
</dbReference>
<evidence type="ECO:0000256" key="8">
    <source>
        <dbReference type="ARBA" id="ARBA00023136"/>
    </source>
</evidence>
<gene>
    <name evidence="10" type="ORF">SAMN05660206_10168</name>
</gene>
<keyword evidence="3 9" id="KW-0813">Transport</keyword>
<reference evidence="10 11" key="1">
    <citation type="submission" date="2016-10" db="EMBL/GenBank/DDBJ databases">
        <authorList>
            <person name="de Groot N.N."/>
        </authorList>
    </citation>
    <scope>NUCLEOTIDE SEQUENCE [LARGE SCALE GENOMIC DNA]</scope>
    <source>
        <strain evidence="10 11">DSM 22789</strain>
    </source>
</reference>
<evidence type="ECO:0000256" key="7">
    <source>
        <dbReference type="ARBA" id="ARBA00022989"/>
    </source>
</evidence>
<comment type="similarity">
    <text evidence="2 9">Belongs to the alanine or glycine:cation symporter (AGCS) (TC 2.A.25) family.</text>
</comment>
<dbReference type="Gene3D" id="1.20.1740.10">
    <property type="entry name" value="Amino acid/polyamine transporter I"/>
    <property type="match status" value="1"/>
</dbReference>
<evidence type="ECO:0000256" key="6">
    <source>
        <dbReference type="ARBA" id="ARBA00022847"/>
    </source>
</evidence>
<feature type="transmembrane region" description="Helical" evidence="9">
    <location>
        <begin position="139"/>
        <end position="159"/>
    </location>
</feature>
<keyword evidence="8 9" id="KW-0472">Membrane</keyword>
<feature type="transmembrane region" description="Helical" evidence="9">
    <location>
        <begin position="188"/>
        <end position="207"/>
    </location>
</feature>
<dbReference type="PROSITE" id="PS00873">
    <property type="entry name" value="NA_ALANINE_SYMP"/>
    <property type="match status" value="1"/>
</dbReference>
<name>A0A1I6NSP3_9SPHI</name>
<keyword evidence="5 9" id="KW-0812">Transmembrane</keyword>
<feature type="transmembrane region" description="Helical" evidence="9">
    <location>
        <begin position="90"/>
        <end position="111"/>
    </location>
</feature>
<dbReference type="Pfam" id="PF01235">
    <property type="entry name" value="Na_Ala_symp"/>
    <property type="match status" value="1"/>
</dbReference>
<feature type="transmembrane region" description="Helical" evidence="9">
    <location>
        <begin position="437"/>
        <end position="458"/>
    </location>
</feature>
<evidence type="ECO:0000256" key="4">
    <source>
        <dbReference type="ARBA" id="ARBA00022475"/>
    </source>
</evidence>
<keyword evidence="7 9" id="KW-1133">Transmembrane helix</keyword>
<feature type="transmembrane region" description="Helical" evidence="9">
    <location>
        <begin position="307"/>
        <end position="328"/>
    </location>
</feature>
<organism evidence="10 11">
    <name type="scientific">Sphingobacterium wenxiniae</name>
    <dbReference type="NCBI Taxonomy" id="683125"/>
    <lineage>
        <taxon>Bacteria</taxon>
        <taxon>Pseudomonadati</taxon>
        <taxon>Bacteroidota</taxon>
        <taxon>Sphingobacteriia</taxon>
        <taxon>Sphingobacteriales</taxon>
        <taxon>Sphingobacteriaceae</taxon>
        <taxon>Sphingobacterium</taxon>
    </lineage>
</organism>
<dbReference type="PANTHER" id="PTHR30330">
    <property type="entry name" value="AGSS FAMILY TRANSPORTER, SODIUM-ALANINE"/>
    <property type="match status" value="1"/>
</dbReference>
<dbReference type="PANTHER" id="PTHR30330:SF7">
    <property type="entry name" value="SODIUM_PROTON-DEPENDENT ALANINE CARRIER PROTEIN YRBD-RELATED"/>
    <property type="match status" value="1"/>
</dbReference>
<evidence type="ECO:0000313" key="10">
    <source>
        <dbReference type="EMBL" id="SFS30967.1"/>
    </source>
</evidence>
<keyword evidence="4 9" id="KW-1003">Cell membrane</keyword>
<keyword evidence="6 9" id="KW-0769">Symport</keyword>
<dbReference type="PRINTS" id="PR00175">
    <property type="entry name" value="NAALASMPORT"/>
</dbReference>
<dbReference type="InterPro" id="IPR001463">
    <property type="entry name" value="Na/Ala_symport"/>
</dbReference>
<feature type="transmembrane region" description="Helical" evidence="9">
    <location>
        <begin position="243"/>
        <end position="268"/>
    </location>
</feature>
<keyword evidence="11" id="KW-1185">Reference proteome</keyword>
<evidence type="ECO:0000256" key="3">
    <source>
        <dbReference type="ARBA" id="ARBA00022448"/>
    </source>
</evidence>